<dbReference type="InterPro" id="IPR004670">
    <property type="entry name" value="NhaA"/>
</dbReference>
<comment type="similarity">
    <text evidence="11">Belongs to the NhaA Na(+)/H(+) (TC 2.A.33) antiporter family.</text>
</comment>
<keyword evidence="2 11" id="KW-0813">Transport</keyword>
<keyword evidence="3 11" id="KW-0050">Antiport</keyword>
<proteinExistence type="inferred from homology"/>
<evidence type="ECO:0000313" key="13">
    <source>
        <dbReference type="Proteomes" id="UP001550210"/>
    </source>
</evidence>
<dbReference type="Proteomes" id="UP001550210">
    <property type="component" value="Unassembled WGS sequence"/>
</dbReference>
<evidence type="ECO:0000256" key="7">
    <source>
        <dbReference type="ARBA" id="ARBA00023053"/>
    </source>
</evidence>
<keyword evidence="5 11" id="KW-0812">Transmembrane</keyword>
<evidence type="ECO:0000313" key="12">
    <source>
        <dbReference type="EMBL" id="MET9851187.1"/>
    </source>
</evidence>
<reference evidence="12 13" key="1">
    <citation type="submission" date="2024-06" db="EMBL/GenBank/DDBJ databases">
        <title>The Natural Products Discovery Center: Release of the First 8490 Sequenced Strains for Exploring Actinobacteria Biosynthetic Diversity.</title>
        <authorList>
            <person name="Kalkreuter E."/>
            <person name="Kautsar S.A."/>
            <person name="Yang D."/>
            <person name="Bader C.D."/>
            <person name="Teijaro C.N."/>
            <person name="Fluegel L."/>
            <person name="Davis C.M."/>
            <person name="Simpson J.R."/>
            <person name="Lauterbach L."/>
            <person name="Steele A.D."/>
            <person name="Gui C."/>
            <person name="Meng S."/>
            <person name="Li G."/>
            <person name="Viehrig K."/>
            <person name="Ye F."/>
            <person name="Su P."/>
            <person name="Kiefer A.F."/>
            <person name="Nichols A."/>
            <person name="Cepeda A.J."/>
            <person name="Yan W."/>
            <person name="Fan B."/>
            <person name="Jiang Y."/>
            <person name="Adhikari A."/>
            <person name="Zheng C.-J."/>
            <person name="Schuster L."/>
            <person name="Cowan T.M."/>
            <person name="Smanski M.J."/>
            <person name="Chevrette M.G."/>
            <person name="De Carvalho L.P.S."/>
            <person name="Shen B."/>
        </authorList>
    </citation>
    <scope>NUCLEOTIDE SEQUENCE [LARGE SCALE GENOMIC DNA]</scope>
    <source>
        <strain evidence="12 13">NPDC006434</strain>
    </source>
</reference>
<dbReference type="HAMAP" id="MF_01844">
    <property type="entry name" value="NhaA"/>
    <property type="match status" value="1"/>
</dbReference>
<keyword evidence="4 11" id="KW-1003">Cell membrane</keyword>
<feature type="transmembrane region" description="Helical" evidence="11">
    <location>
        <begin position="110"/>
        <end position="130"/>
    </location>
</feature>
<comment type="function">
    <text evidence="11">Na(+)/H(+) antiporter that extrudes sodium in exchange for external protons.</text>
</comment>
<feature type="transmembrane region" description="Helical" evidence="11">
    <location>
        <begin position="32"/>
        <end position="52"/>
    </location>
</feature>
<evidence type="ECO:0000256" key="5">
    <source>
        <dbReference type="ARBA" id="ARBA00022692"/>
    </source>
</evidence>
<dbReference type="PANTHER" id="PTHR30341:SF0">
    <property type="entry name" value="NA(+)_H(+) ANTIPORTER NHAA"/>
    <property type="match status" value="1"/>
</dbReference>
<evidence type="ECO:0000256" key="10">
    <source>
        <dbReference type="ARBA" id="ARBA00023201"/>
    </source>
</evidence>
<keyword evidence="6 11" id="KW-1133">Transmembrane helix</keyword>
<comment type="caution">
    <text evidence="12">The sequence shown here is derived from an EMBL/GenBank/DDBJ whole genome shotgun (WGS) entry which is preliminary data.</text>
</comment>
<dbReference type="RefSeq" id="WP_355404933.1">
    <property type="nucleotide sequence ID" value="NZ_JBEGHN010000001.1"/>
</dbReference>
<dbReference type="Pfam" id="PF06965">
    <property type="entry name" value="Na_H_antiport_1"/>
    <property type="match status" value="1"/>
</dbReference>
<evidence type="ECO:0000256" key="6">
    <source>
        <dbReference type="ARBA" id="ARBA00022989"/>
    </source>
</evidence>
<evidence type="ECO:0000256" key="4">
    <source>
        <dbReference type="ARBA" id="ARBA00022475"/>
    </source>
</evidence>
<keyword evidence="10 11" id="KW-0739">Sodium transport</keyword>
<evidence type="ECO:0000256" key="3">
    <source>
        <dbReference type="ARBA" id="ARBA00022449"/>
    </source>
</evidence>
<organism evidence="12 13">
    <name type="scientific">Streptomyces ossamyceticus</name>
    <dbReference type="NCBI Taxonomy" id="249581"/>
    <lineage>
        <taxon>Bacteria</taxon>
        <taxon>Bacillati</taxon>
        <taxon>Actinomycetota</taxon>
        <taxon>Actinomycetes</taxon>
        <taxon>Kitasatosporales</taxon>
        <taxon>Streptomycetaceae</taxon>
        <taxon>Streptomyces</taxon>
    </lineage>
</organism>
<keyword evidence="9 11" id="KW-0472">Membrane</keyword>
<dbReference type="EMBL" id="JBEXPZ010000104">
    <property type="protein sequence ID" value="MET9851187.1"/>
    <property type="molecule type" value="Genomic_DNA"/>
</dbReference>
<protein>
    <recommendedName>
        <fullName evidence="11">Na(+)/H(+) antiporter NhaA</fullName>
    </recommendedName>
    <alternativeName>
        <fullName evidence="11">Sodium/proton antiporter NhaA</fullName>
    </alternativeName>
</protein>
<evidence type="ECO:0000256" key="11">
    <source>
        <dbReference type="HAMAP-Rule" id="MF_01844"/>
    </source>
</evidence>
<feature type="transmembrane region" description="Helical" evidence="11">
    <location>
        <begin position="222"/>
        <end position="252"/>
    </location>
</feature>
<dbReference type="PANTHER" id="PTHR30341">
    <property type="entry name" value="SODIUM ION/PROTON ANTIPORTER NHAA-RELATED"/>
    <property type="match status" value="1"/>
</dbReference>
<comment type="catalytic activity">
    <reaction evidence="11">
        <text>Na(+)(in) + 2 H(+)(out) = Na(+)(out) + 2 H(+)(in)</text>
        <dbReference type="Rhea" id="RHEA:29251"/>
        <dbReference type="ChEBI" id="CHEBI:15378"/>
        <dbReference type="ChEBI" id="CHEBI:29101"/>
    </reaction>
</comment>
<gene>
    <name evidence="11 12" type="primary">nhaA</name>
    <name evidence="12" type="ORF">ABZZ21_42975</name>
</gene>
<keyword evidence="8 11" id="KW-0406">Ion transport</keyword>
<sequence>MCAARRERSVFLALLPWPERVRVARALRTETVGGLVLLAAAVVALVWANTPWSGAYEQLRDAHFGIAALGLDLSVGHWTADGLLTVFFLVAGIELKRELVVGELRTPATAALPVVAALCGMAVPAGVYLATVGLGGGSTEGWAVPMATDIAFALAVLAVLSTHLPSALRAFLLTLAVVDDLGAILVIAVFFTSDLNPAALAGAVAGLAVFHLLQRFRVRGWWWYVPLGLVIWALMYNGGVHATVAGVAMGLILRTTPHEGEDASPGERTEHLLRPVSAGVAVPLFALFAAGVSVSGDALGAVFTQPEPLGVVLGLVLGKTVGIFAGTYLAARFTRARLNPDLAWADVFALAVLAGIGFTVALLIGELAFTDPAAAEHIKAAVLIGSLTAATVAALLIKRRNGVYRRLVEAENRDEDADGIPDVYQRAVLGDDGA</sequence>
<dbReference type="Gene3D" id="1.20.1530.10">
    <property type="entry name" value="Na+/H+ antiporter like domain"/>
    <property type="match status" value="1"/>
</dbReference>
<dbReference type="InterPro" id="IPR023171">
    <property type="entry name" value="Na/H_antiporter_dom_sf"/>
</dbReference>
<evidence type="ECO:0000256" key="9">
    <source>
        <dbReference type="ARBA" id="ARBA00023136"/>
    </source>
</evidence>
<feature type="transmembrane region" description="Helical" evidence="11">
    <location>
        <begin position="377"/>
        <end position="397"/>
    </location>
</feature>
<dbReference type="NCBIfam" id="TIGR00773">
    <property type="entry name" value="NhaA"/>
    <property type="match status" value="1"/>
</dbReference>
<accession>A0ABV2VBJ1</accession>
<feature type="transmembrane region" description="Helical" evidence="11">
    <location>
        <begin position="64"/>
        <end position="90"/>
    </location>
</feature>
<comment type="subcellular location">
    <subcellularLocation>
        <location evidence="1">Cell inner membrane</location>
        <topology evidence="1">Multi-pass membrane protein</topology>
    </subcellularLocation>
    <subcellularLocation>
        <location evidence="11">Cell membrane</location>
        <topology evidence="11">Multi-pass membrane protein</topology>
    </subcellularLocation>
</comment>
<feature type="transmembrane region" description="Helical" evidence="11">
    <location>
        <begin position="272"/>
        <end position="291"/>
    </location>
</feature>
<feature type="transmembrane region" description="Helical" evidence="11">
    <location>
        <begin position="142"/>
        <end position="164"/>
    </location>
</feature>
<keyword evidence="7 11" id="KW-0915">Sodium</keyword>
<evidence type="ECO:0000256" key="1">
    <source>
        <dbReference type="ARBA" id="ARBA00004429"/>
    </source>
</evidence>
<evidence type="ECO:0000256" key="8">
    <source>
        <dbReference type="ARBA" id="ARBA00023065"/>
    </source>
</evidence>
<evidence type="ECO:0000256" key="2">
    <source>
        <dbReference type="ARBA" id="ARBA00022448"/>
    </source>
</evidence>
<feature type="transmembrane region" description="Helical" evidence="11">
    <location>
        <begin position="170"/>
        <end position="191"/>
    </location>
</feature>
<name>A0ABV2VBJ1_9ACTN</name>
<keyword evidence="13" id="KW-1185">Reference proteome</keyword>
<feature type="transmembrane region" description="Helical" evidence="11">
    <location>
        <begin position="311"/>
        <end position="331"/>
    </location>
</feature>
<feature type="transmembrane region" description="Helical" evidence="11">
    <location>
        <begin position="343"/>
        <end position="365"/>
    </location>
</feature>